<comment type="caution">
    <text evidence="1">The sequence shown here is derived from an EMBL/GenBank/DDBJ whole genome shotgun (WGS) entry which is preliminary data.</text>
</comment>
<protein>
    <submittedName>
        <fullName evidence="1">Uncharacterized protein</fullName>
    </submittedName>
</protein>
<evidence type="ECO:0000313" key="1">
    <source>
        <dbReference type="EMBL" id="KAJ0098199.1"/>
    </source>
</evidence>
<dbReference type="Proteomes" id="UP001164250">
    <property type="component" value="Chromosome 5"/>
</dbReference>
<sequence>MQERRDRGLCYYYDEKYQPGHKCNRLRIYLLEGMRVEELHDTFEETFEVYQEEADTVIQVQKRELL</sequence>
<gene>
    <name evidence="1" type="ORF">Patl1_28422</name>
</gene>
<organism evidence="1 2">
    <name type="scientific">Pistacia atlantica</name>
    <dbReference type="NCBI Taxonomy" id="434234"/>
    <lineage>
        <taxon>Eukaryota</taxon>
        <taxon>Viridiplantae</taxon>
        <taxon>Streptophyta</taxon>
        <taxon>Embryophyta</taxon>
        <taxon>Tracheophyta</taxon>
        <taxon>Spermatophyta</taxon>
        <taxon>Magnoliopsida</taxon>
        <taxon>eudicotyledons</taxon>
        <taxon>Gunneridae</taxon>
        <taxon>Pentapetalae</taxon>
        <taxon>rosids</taxon>
        <taxon>malvids</taxon>
        <taxon>Sapindales</taxon>
        <taxon>Anacardiaceae</taxon>
        <taxon>Pistacia</taxon>
    </lineage>
</organism>
<dbReference type="EMBL" id="CM047901">
    <property type="protein sequence ID" value="KAJ0098199.1"/>
    <property type="molecule type" value="Genomic_DNA"/>
</dbReference>
<keyword evidence="2" id="KW-1185">Reference proteome</keyword>
<evidence type="ECO:0000313" key="2">
    <source>
        <dbReference type="Proteomes" id="UP001164250"/>
    </source>
</evidence>
<name>A0ACC1BGY2_9ROSI</name>
<proteinExistence type="predicted"/>
<accession>A0ACC1BGY2</accession>
<reference evidence="2" key="1">
    <citation type="journal article" date="2023" name="G3 (Bethesda)">
        <title>Genome assembly and association tests identify interacting loci associated with vigor, precocity, and sex in interspecific pistachio rootstocks.</title>
        <authorList>
            <person name="Palmer W."/>
            <person name="Jacygrad E."/>
            <person name="Sagayaradj S."/>
            <person name="Cavanaugh K."/>
            <person name="Han R."/>
            <person name="Bertier L."/>
            <person name="Beede B."/>
            <person name="Kafkas S."/>
            <person name="Golino D."/>
            <person name="Preece J."/>
            <person name="Michelmore R."/>
        </authorList>
    </citation>
    <scope>NUCLEOTIDE SEQUENCE [LARGE SCALE GENOMIC DNA]</scope>
</reference>